<evidence type="ECO:0000313" key="3">
    <source>
        <dbReference type="Proteomes" id="UP000736787"/>
    </source>
</evidence>
<dbReference type="Proteomes" id="UP000736787">
    <property type="component" value="Unassembled WGS sequence"/>
</dbReference>
<evidence type="ECO:0000313" key="2">
    <source>
        <dbReference type="EMBL" id="KAG2904325.1"/>
    </source>
</evidence>
<evidence type="ECO:0000256" key="1">
    <source>
        <dbReference type="SAM" id="MobiDB-lite"/>
    </source>
</evidence>
<dbReference type="EMBL" id="RCMK01001028">
    <property type="protein sequence ID" value="KAG2904325.1"/>
    <property type="molecule type" value="Genomic_DNA"/>
</dbReference>
<sequence>MSLSEKAFGESAPPQTDAEKRGLHDHSGSIVIIKRLLRLVARSREQDVQSDTPTEHLRFNTTSRWLAKRHDLTVASHKPLALANAPLVEAERELYHNTKPANLTESVTDNGLWAPINAAAIRKAFKLSALYMHQRSFPGVST</sequence>
<reference evidence="2" key="1">
    <citation type="submission" date="2018-10" db="EMBL/GenBank/DDBJ databases">
        <title>Effector identification in a new, highly contiguous assembly of the strawberry crown rot pathogen Phytophthora cactorum.</title>
        <authorList>
            <person name="Armitage A.D."/>
            <person name="Nellist C.F."/>
            <person name="Bates H."/>
            <person name="Vickerstaff R.J."/>
            <person name="Harrison R.J."/>
        </authorList>
    </citation>
    <scope>NUCLEOTIDE SEQUENCE</scope>
    <source>
        <strain evidence="2">4040</strain>
    </source>
</reference>
<proteinExistence type="predicted"/>
<name>A0A8T1BL07_9STRA</name>
<feature type="region of interest" description="Disordered" evidence="1">
    <location>
        <begin position="1"/>
        <end position="24"/>
    </location>
</feature>
<gene>
    <name evidence="2" type="ORF">PC117_g21064</name>
</gene>
<accession>A0A8T1BL07</accession>
<protein>
    <submittedName>
        <fullName evidence="2">Uncharacterized protein</fullName>
    </submittedName>
</protein>
<organism evidence="2 3">
    <name type="scientific">Phytophthora cactorum</name>
    <dbReference type="NCBI Taxonomy" id="29920"/>
    <lineage>
        <taxon>Eukaryota</taxon>
        <taxon>Sar</taxon>
        <taxon>Stramenopiles</taxon>
        <taxon>Oomycota</taxon>
        <taxon>Peronosporomycetes</taxon>
        <taxon>Peronosporales</taxon>
        <taxon>Peronosporaceae</taxon>
        <taxon>Phytophthora</taxon>
    </lineage>
</organism>
<comment type="caution">
    <text evidence="2">The sequence shown here is derived from an EMBL/GenBank/DDBJ whole genome shotgun (WGS) entry which is preliminary data.</text>
</comment>
<dbReference type="AlphaFoldDB" id="A0A8T1BL07"/>